<dbReference type="AlphaFoldDB" id="A0A345YBL9"/>
<dbReference type="KEGG" id="err:DVR09_02345"/>
<dbReference type="GO" id="GO:0007165">
    <property type="term" value="P:signal transduction"/>
    <property type="evidence" value="ECO:0007669"/>
    <property type="project" value="TreeGrafter"/>
</dbReference>
<keyword evidence="3 6" id="KW-0949">S-adenosyl-L-methionine</keyword>
<dbReference type="PANTHER" id="PTHR39322:SF1">
    <property type="entry name" value="ISOVALERYL-HOMOSERINE LACTONE SYNTHASE"/>
    <property type="match status" value="1"/>
</dbReference>
<comment type="similarity">
    <text evidence="5 6">Belongs to the autoinducer synthase family.</text>
</comment>
<dbReference type="Gene3D" id="3.40.630.30">
    <property type="match status" value="1"/>
</dbReference>
<dbReference type="RefSeq" id="WP_115415510.1">
    <property type="nucleotide sequence ID" value="NZ_CP031357.1"/>
</dbReference>
<organism evidence="7 8">
    <name type="scientific">Erythrobacter aureus</name>
    <dbReference type="NCBI Taxonomy" id="2182384"/>
    <lineage>
        <taxon>Bacteria</taxon>
        <taxon>Pseudomonadati</taxon>
        <taxon>Pseudomonadota</taxon>
        <taxon>Alphaproteobacteria</taxon>
        <taxon>Sphingomonadales</taxon>
        <taxon>Erythrobacteraceae</taxon>
        <taxon>Erythrobacter/Porphyrobacter group</taxon>
        <taxon>Erythrobacter</taxon>
    </lineage>
</organism>
<dbReference type="EC" id="2.3.1.184" evidence="6"/>
<dbReference type="Proteomes" id="UP000254508">
    <property type="component" value="Chromosome"/>
</dbReference>
<accession>A0A345YBL9</accession>
<keyword evidence="8" id="KW-1185">Reference proteome</keyword>
<comment type="catalytic activity">
    <reaction evidence="6">
        <text>a fatty acyl-[ACP] + S-adenosyl-L-methionine = an N-acyl-L-homoserine lactone + S-methyl-5'-thioadenosine + holo-[ACP] + H(+)</text>
        <dbReference type="Rhea" id="RHEA:10096"/>
        <dbReference type="Rhea" id="RHEA-COMP:9685"/>
        <dbReference type="Rhea" id="RHEA-COMP:14125"/>
        <dbReference type="ChEBI" id="CHEBI:15378"/>
        <dbReference type="ChEBI" id="CHEBI:17509"/>
        <dbReference type="ChEBI" id="CHEBI:55474"/>
        <dbReference type="ChEBI" id="CHEBI:59789"/>
        <dbReference type="ChEBI" id="CHEBI:64479"/>
        <dbReference type="ChEBI" id="CHEBI:138651"/>
        <dbReference type="EC" id="2.3.1.184"/>
    </reaction>
</comment>
<dbReference type="GO" id="GO:0061579">
    <property type="term" value="F:N-acyl homoserine lactone synthase activity"/>
    <property type="evidence" value="ECO:0007669"/>
    <property type="project" value="UniProtKB-UniRule"/>
</dbReference>
<evidence type="ECO:0000256" key="1">
    <source>
        <dbReference type="ARBA" id="ARBA00022654"/>
    </source>
</evidence>
<keyword evidence="2 6" id="KW-0808">Transferase</keyword>
<evidence type="ECO:0000313" key="8">
    <source>
        <dbReference type="Proteomes" id="UP000254508"/>
    </source>
</evidence>
<reference evidence="8" key="1">
    <citation type="submission" date="2018-07" db="EMBL/GenBank/DDBJ databases">
        <title>Genome sequence of Erythrobacter strain YH-07, an antagonistic bacterium isolated from Yellow Sea.</title>
        <authorList>
            <person name="Tang T."/>
            <person name="Liu Q."/>
            <person name="Sun X."/>
        </authorList>
    </citation>
    <scope>NUCLEOTIDE SEQUENCE [LARGE SCALE GENOMIC DNA]</scope>
    <source>
        <strain evidence="8">YH-07</strain>
    </source>
</reference>
<name>A0A345YBL9_9SPHN</name>
<evidence type="ECO:0000256" key="3">
    <source>
        <dbReference type="ARBA" id="ARBA00022691"/>
    </source>
</evidence>
<evidence type="ECO:0000256" key="2">
    <source>
        <dbReference type="ARBA" id="ARBA00022679"/>
    </source>
</evidence>
<evidence type="ECO:0000256" key="5">
    <source>
        <dbReference type="PROSITE-ProRule" id="PRU00533"/>
    </source>
</evidence>
<keyword evidence="1 5" id="KW-0673">Quorum sensing</keyword>
<proteinExistence type="inferred from homology"/>
<dbReference type="PRINTS" id="PR01549">
    <property type="entry name" value="AUTOINDCRSYN"/>
</dbReference>
<dbReference type="Pfam" id="PF00765">
    <property type="entry name" value="Autoind_synth"/>
    <property type="match status" value="1"/>
</dbReference>
<evidence type="ECO:0000313" key="7">
    <source>
        <dbReference type="EMBL" id="AXK41321.1"/>
    </source>
</evidence>
<dbReference type="SUPFAM" id="SSF55729">
    <property type="entry name" value="Acyl-CoA N-acyltransferases (Nat)"/>
    <property type="match status" value="1"/>
</dbReference>
<gene>
    <name evidence="7" type="ORF">DVR09_02345</name>
</gene>
<dbReference type="OrthoDB" id="6169313at2"/>
<dbReference type="GO" id="GO:0009372">
    <property type="term" value="P:quorum sensing"/>
    <property type="evidence" value="ECO:0007669"/>
    <property type="project" value="UniProtKB-UniRule"/>
</dbReference>
<evidence type="ECO:0000256" key="6">
    <source>
        <dbReference type="RuleBase" id="RU361135"/>
    </source>
</evidence>
<protein>
    <recommendedName>
        <fullName evidence="6">Acyl-homoserine-lactone synthase</fullName>
        <ecNumber evidence="6">2.3.1.184</ecNumber>
    </recommendedName>
    <alternativeName>
        <fullName evidence="6">Autoinducer synthesis protein</fullName>
    </alternativeName>
</protein>
<dbReference type="EMBL" id="CP031357">
    <property type="protein sequence ID" value="AXK41321.1"/>
    <property type="molecule type" value="Genomic_DNA"/>
</dbReference>
<keyword evidence="4 5" id="KW-0071">Autoinducer synthesis</keyword>
<dbReference type="PROSITE" id="PS51187">
    <property type="entry name" value="AUTOINDUCER_SYNTH_2"/>
    <property type="match status" value="1"/>
</dbReference>
<dbReference type="InterPro" id="IPR001690">
    <property type="entry name" value="Autoind_synthase"/>
</dbReference>
<dbReference type="InterPro" id="IPR016181">
    <property type="entry name" value="Acyl_CoA_acyltransferase"/>
</dbReference>
<dbReference type="PANTHER" id="PTHR39322">
    <property type="entry name" value="ACYL-HOMOSERINE-LACTONE SYNTHASE"/>
    <property type="match status" value="1"/>
</dbReference>
<evidence type="ECO:0000256" key="4">
    <source>
        <dbReference type="ARBA" id="ARBA00022929"/>
    </source>
</evidence>
<sequence>MLPTIHSIKGAGVNHALRAMFAARKQVFVDGLGWDIPVLAGKYEIDQFDTEGASYLVLTDEDGNHRASARLLPTDSPHILADLFPQLSPQPIPVGSTIREITRFCIDPSLEKTERRLARNQLVTALVEHALERGIAAYTAVATNSWFRQISRFGWKCSALGPCLTLGGEALVAMKIEIDRDTPGALSPKGIYCSTSYDVAMFEGAA</sequence>